<protein>
    <submittedName>
        <fullName evidence="2">Uncharacterized protein</fullName>
    </submittedName>
</protein>
<organism evidence="2 3">
    <name type="scientific">Vitrella brassicaformis (strain CCMP3155)</name>
    <dbReference type="NCBI Taxonomy" id="1169540"/>
    <lineage>
        <taxon>Eukaryota</taxon>
        <taxon>Sar</taxon>
        <taxon>Alveolata</taxon>
        <taxon>Colpodellida</taxon>
        <taxon>Vitrellaceae</taxon>
        <taxon>Vitrella</taxon>
    </lineage>
</organism>
<keyword evidence="3" id="KW-1185">Reference proteome</keyword>
<dbReference type="AlphaFoldDB" id="A0A0G4FEA0"/>
<dbReference type="VEuPathDB" id="CryptoDB:Vbra_1577"/>
<dbReference type="PhylomeDB" id="A0A0G4FEA0"/>
<feature type="region of interest" description="Disordered" evidence="1">
    <location>
        <begin position="179"/>
        <end position="203"/>
    </location>
</feature>
<dbReference type="SUPFAM" id="SSF81995">
    <property type="entry name" value="beta-sandwich domain of Sec23/24"/>
    <property type="match status" value="1"/>
</dbReference>
<feature type="compositionally biased region" description="Pro residues" evidence="1">
    <location>
        <begin position="15"/>
        <end position="25"/>
    </location>
</feature>
<evidence type="ECO:0000256" key="1">
    <source>
        <dbReference type="SAM" id="MobiDB-lite"/>
    </source>
</evidence>
<sequence>MDVDQPAQQQQQQPQPEPQPQPQQPQQPQLPRLRPRPNLKTYKDGRAICREFSAIDPVEQPAVKRGRKKSYGRHSVGSMAFLMAAGLLGEGWDAALGHAEGTEGWQLLSEMFGVIVSLEKNIFTFLGKHKPPQTTVTVTRPFSGHEGIVREGRWARVGGIATRREAVEGVDWLHRLTQPADAAPEPAAPEPRVDRYFNPSRMT</sequence>
<accession>A0A0G4FEA0</accession>
<dbReference type="InParanoid" id="A0A0G4FEA0"/>
<dbReference type="Proteomes" id="UP000041254">
    <property type="component" value="Unassembled WGS sequence"/>
</dbReference>
<reference evidence="2 3" key="1">
    <citation type="submission" date="2014-11" db="EMBL/GenBank/DDBJ databases">
        <authorList>
            <person name="Zhu J."/>
            <person name="Qi W."/>
            <person name="Song R."/>
        </authorList>
    </citation>
    <scope>NUCLEOTIDE SEQUENCE [LARGE SCALE GENOMIC DNA]</scope>
</reference>
<evidence type="ECO:0000313" key="2">
    <source>
        <dbReference type="EMBL" id="CEM11514.1"/>
    </source>
</evidence>
<feature type="region of interest" description="Disordered" evidence="1">
    <location>
        <begin position="1"/>
        <end position="40"/>
    </location>
</feature>
<proteinExistence type="predicted"/>
<feature type="compositionally biased region" description="Low complexity" evidence="1">
    <location>
        <begin position="1"/>
        <end position="14"/>
    </location>
</feature>
<dbReference type="EMBL" id="CDMY01000418">
    <property type="protein sequence ID" value="CEM11514.1"/>
    <property type="molecule type" value="Genomic_DNA"/>
</dbReference>
<evidence type="ECO:0000313" key="3">
    <source>
        <dbReference type="Proteomes" id="UP000041254"/>
    </source>
</evidence>
<gene>
    <name evidence="2" type="ORF">Vbra_1577</name>
</gene>
<name>A0A0G4FEA0_VITBC</name>